<dbReference type="PROSITE" id="PS50929">
    <property type="entry name" value="ABC_TM1F"/>
    <property type="match status" value="1"/>
</dbReference>
<dbReference type="InterPro" id="IPR011527">
    <property type="entry name" value="ABC1_TM_dom"/>
</dbReference>
<dbReference type="GO" id="GO:0005524">
    <property type="term" value="F:ATP binding"/>
    <property type="evidence" value="ECO:0007669"/>
    <property type="project" value="UniProtKB-KW"/>
</dbReference>
<reference evidence="15" key="1">
    <citation type="submission" date="2016-06" db="EMBL/GenBank/DDBJ databases">
        <authorList>
            <person name="Varghese N."/>
            <person name="Submissions Spin"/>
        </authorList>
    </citation>
    <scope>NUCLEOTIDE SEQUENCE [LARGE SCALE GENOMIC DNA]</scope>
    <source>
        <strain evidence="15">DSM 44814</strain>
    </source>
</reference>
<dbReference type="Gene3D" id="1.20.1560.10">
    <property type="entry name" value="ABC transporter type 1, transmembrane domain"/>
    <property type="match status" value="1"/>
</dbReference>
<evidence type="ECO:0000259" key="13">
    <source>
        <dbReference type="PROSITE" id="PS50929"/>
    </source>
</evidence>
<evidence type="ECO:0000259" key="12">
    <source>
        <dbReference type="PROSITE" id="PS50893"/>
    </source>
</evidence>
<dbReference type="SUPFAM" id="SSF52540">
    <property type="entry name" value="P-loop containing nucleoside triphosphate hydrolases"/>
    <property type="match status" value="1"/>
</dbReference>
<feature type="transmembrane region" description="Helical" evidence="11">
    <location>
        <begin position="215"/>
        <end position="246"/>
    </location>
</feature>
<dbReference type="FunFam" id="3.40.50.300:FF:000287">
    <property type="entry name" value="Multidrug ABC transporter ATP-binding protein"/>
    <property type="match status" value="1"/>
</dbReference>
<keyword evidence="3 11" id="KW-0812">Transmembrane</keyword>
<dbReference type="GO" id="GO:0016887">
    <property type="term" value="F:ATP hydrolysis activity"/>
    <property type="evidence" value="ECO:0007669"/>
    <property type="project" value="InterPro"/>
</dbReference>
<evidence type="ECO:0000256" key="11">
    <source>
        <dbReference type="SAM" id="Phobius"/>
    </source>
</evidence>
<dbReference type="EMBL" id="FMHY01000002">
    <property type="protein sequence ID" value="SCL59823.1"/>
    <property type="molecule type" value="Genomic_DNA"/>
</dbReference>
<dbReference type="InterPro" id="IPR003593">
    <property type="entry name" value="AAA+_ATPase"/>
</dbReference>
<feature type="transmembrane region" description="Helical" evidence="11">
    <location>
        <begin position="126"/>
        <end position="149"/>
    </location>
</feature>
<dbReference type="Gene3D" id="3.40.50.300">
    <property type="entry name" value="P-loop containing nucleotide triphosphate hydrolases"/>
    <property type="match status" value="1"/>
</dbReference>
<evidence type="ECO:0000256" key="4">
    <source>
        <dbReference type="ARBA" id="ARBA00022741"/>
    </source>
</evidence>
<dbReference type="InterPro" id="IPR039421">
    <property type="entry name" value="Type_1_exporter"/>
</dbReference>
<keyword evidence="6 11" id="KW-1133">Transmembrane helix</keyword>
<keyword evidence="5 14" id="KW-0067">ATP-binding</keyword>
<dbReference type="RefSeq" id="WP_091120875.1">
    <property type="nucleotide sequence ID" value="NZ_FMHY01000002.1"/>
</dbReference>
<evidence type="ECO:0000313" key="15">
    <source>
        <dbReference type="Proteomes" id="UP000199696"/>
    </source>
</evidence>
<evidence type="ECO:0000256" key="8">
    <source>
        <dbReference type="ARBA" id="ARBA00055053"/>
    </source>
</evidence>
<dbReference type="InterPro" id="IPR017871">
    <property type="entry name" value="ABC_transporter-like_CS"/>
</dbReference>
<dbReference type="InterPro" id="IPR003439">
    <property type="entry name" value="ABC_transporter-like_ATP-bd"/>
</dbReference>
<evidence type="ECO:0000256" key="5">
    <source>
        <dbReference type="ARBA" id="ARBA00022840"/>
    </source>
</evidence>
<dbReference type="AlphaFoldDB" id="A0A1C6V0N1"/>
<keyword evidence="4" id="KW-0547">Nucleotide-binding</keyword>
<keyword evidence="7 11" id="KW-0472">Membrane</keyword>
<dbReference type="SMART" id="SM00382">
    <property type="entry name" value="AAA"/>
    <property type="match status" value="1"/>
</dbReference>
<accession>A0A1C6V0N1</accession>
<dbReference type="OrthoDB" id="9806127at2"/>
<dbReference type="InterPro" id="IPR027417">
    <property type="entry name" value="P-loop_NTPase"/>
</dbReference>
<evidence type="ECO:0000256" key="6">
    <source>
        <dbReference type="ARBA" id="ARBA00022989"/>
    </source>
</evidence>
<evidence type="ECO:0000256" key="1">
    <source>
        <dbReference type="ARBA" id="ARBA00004651"/>
    </source>
</evidence>
<dbReference type="PANTHER" id="PTHR43394:SF1">
    <property type="entry name" value="ATP-BINDING CASSETTE SUB-FAMILY B MEMBER 10, MITOCHONDRIAL"/>
    <property type="match status" value="1"/>
</dbReference>
<dbReference type="Proteomes" id="UP000199696">
    <property type="component" value="Unassembled WGS sequence"/>
</dbReference>
<name>A0A1C6V0N1_9ACTN</name>
<comment type="function">
    <text evidence="8">ABC transporter involved in fatty acid import. Transmembrane domains (TMD) form a pore in the membrane and the ATP-binding domain (NBD) is responsible for energy generation.</text>
</comment>
<dbReference type="InterPro" id="IPR036640">
    <property type="entry name" value="ABC1_TM_sf"/>
</dbReference>
<feature type="domain" description="ABC transmembrane type-1" evidence="13">
    <location>
        <begin position="54"/>
        <end position="375"/>
    </location>
</feature>
<dbReference type="PROSITE" id="PS50893">
    <property type="entry name" value="ABC_TRANSPORTER_2"/>
    <property type="match status" value="1"/>
</dbReference>
<dbReference type="PROSITE" id="PS00211">
    <property type="entry name" value="ABC_TRANSPORTER_1"/>
    <property type="match status" value="1"/>
</dbReference>
<sequence length="651" mass="69991">MTLQKTAPKSEAAPAANLARLMTGGPGAKPSSFTASSRRLAALLRPERGLVCTVLALGTASVTLTVLGPKIIGRATDIIVAGVIGRTMPADVTKGQALEQLRQQGRGGIADMLRSVNFVPGRGIDFHAFTTVLLVVLALYVAAGIVSIAQSRLATTVIQRAVYRLRNDVEAKLSRLPLSYFDGTSRGEVLSRTTNDIDNVQLVLQQTLGQIVNSLLTLIGVLAMMLWISPLLALVAVVTVPVSLYLASRVAKRSQGEFVQQWRSTGQLNGHIEEMYTGHAVVKVYGREEQAAATFHEHNEALYRSGRRAQAMSGVIQPAMVFMGNLNYVLVAVIGGLRVTAGALSIGEVQAFIQYSRLFSQPFTQISSMANLLQSGVASAERVFDLLDTGEQPPDPVPGARLPQVRGRVVLENVSFRYSADKELITDLSLVVEPGQTVAIVGPTGAGKTTLVNLLMRFYELDSGRITLDGTDIATMSRGELRSHIGMVLQDTWLFGGTIADNIAYGHECATREQVTQAALLAHADRFIRTLPDGYDTVIGDSGTELSAGEKQLITIARAFLSDPGILILDEATSSVDTRTEMLIQQAMIRLSGDRTSFVIAHRLSTIRDADVILVMESGAIVEHGRHEELLHAGGAYSRLYEAQFAASTTS</sequence>
<keyword evidence="2" id="KW-0813">Transport</keyword>
<evidence type="ECO:0000256" key="10">
    <source>
        <dbReference type="ARBA" id="ARBA00071747"/>
    </source>
</evidence>
<dbReference type="GO" id="GO:0015421">
    <property type="term" value="F:ABC-type oligopeptide transporter activity"/>
    <property type="evidence" value="ECO:0007669"/>
    <property type="project" value="TreeGrafter"/>
</dbReference>
<keyword evidence="15" id="KW-1185">Reference proteome</keyword>
<evidence type="ECO:0000313" key="14">
    <source>
        <dbReference type="EMBL" id="SCL59823.1"/>
    </source>
</evidence>
<feature type="domain" description="ABC transporter" evidence="12">
    <location>
        <begin position="409"/>
        <end position="643"/>
    </location>
</feature>
<evidence type="ECO:0000256" key="3">
    <source>
        <dbReference type="ARBA" id="ARBA00022692"/>
    </source>
</evidence>
<dbReference type="CDD" id="cd18547">
    <property type="entry name" value="ABC_6TM_Tm288_like"/>
    <property type="match status" value="1"/>
</dbReference>
<protein>
    <recommendedName>
        <fullName evidence="10">Fatty acid ABC transporter ATP-binding/permease protein</fullName>
    </recommendedName>
</protein>
<organism evidence="14 15">
    <name type="scientific">Micromonospora eburnea</name>
    <dbReference type="NCBI Taxonomy" id="227316"/>
    <lineage>
        <taxon>Bacteria</taxon>
        <taxon>Bacillati</taxon>
        <taxon>Actinomycetota</taxon>
        <taxon>Actinomycetes</taxon>
        <taxon>Micromonosporales</taxon>
        <taxon>Micromonosporaceae</taxon>
        <taxon>Micromonospora</taxon>
    </lineage>
</organism>
<evidence type="ECO:0000256" key="9">
    <source>
        <dbReference type="ARBA" id="ARBA00061644"/>
    </source>
</evidence>
<dbReference type="Pfam" id="PF00664">
    <property type="entry name" value="ABC_membrane"/>
    <property type="match status" value="1"/>
</dbReference>
<comment type="subcellular location">
    <subcellularLocation>
        <location evidence="1">Cell membrane</location>
        <topology evidence="1">Multi-pass membrane protein</topology>
    </subcellularLocation>
</comment>
<proteinExistence type="inferred from homology"/>
<evidence type="ECO:0000256" key="2">
    <source>
        <dbReference type="ARBA" id="ARBA00022448"/>
    </source>
</evidence>
<comment type="similarity">
    <text evidence="9">Belongs to the ABC transporter superfamily. Lipid exporter (TC 3.A.1.106) family.</text>
</comment>
<dbReference type="STRING" id="227316.GA0070604_4150"/>
<dbReference type="GO" id="GO:0005886">
    <property type="term" value="C:plasma membrane"/>
    <property type="evidence" value="ECO:0007669"/>
    <property type="project" value="UniProtKB-SubCell"/>
</dbReference>
<dbReference type="SUPFAM" id="SSF90123">
    <property type="entry name" value="ABC transporter transmembrane region"/>
    <property type="match status" value="1"/>
</dbReference>
<evidence type="ECO:0000256" key="7">
    <source>
        <dbReference type="ARBA" id="ARBA00023136"/>
    </source>
</evidence>
<dbReference type="Pfam" id="PF00005">
    <property type="entry name" value="ABC_tran"/>
    <property type="match status" value="1"/>
</dbReference>
<gene>
    <name evidence="14" type="ORF">GA0070604_4150</name>
</gene>
<dbReference type="PANTHER" id="PTHR43394">
    <property type="entry name" value="ATP-DEPENDENT PERMEASE MDL1, MITOCHONDRIAL"/>
    <property type="match status" value="1"/>
</dbReference>